<evidence type="ECO:0000256" key="2">
    <source>
        <dbReference type="SAM" id="SignalP"/>
    </source>
</evidence>
<dbReference type="EMBL" id="WBZC01000016">
    <property type="protein sequence ID" value="KAB3535629.1"/>
    <property type="molecule type" value="Genomic_DNA"/>
</dbReference>
<evidence type="ECO:0000256" key="1">
    <source>
        <dbReference type="ARBA" id="ARBA00022737"/>
    </source>
</evidence>
<dbReference type="PANTHER" id="PTHR43308:SF5">
    <property type="entry name" value="S-LAYER PROTEIN _ PEPTIDOGLYCAN ENDO-BETA-N-ACETYLGLUCOSAMINIDASE"/>
    <property type="match status" value="1"/>
</dbReference>
<comment type="caution">
    <text evidence="4">The sequence shown here is derived from an EMBL/GenBank/DDBJ whole genome shotgun (WGS) entry which is preliminary data.</text>
</comment>
<sequence length="337" mass="39283">MKKSIIITLVLTLTLTTLSVFALSFTDIEGHWSKRYVEKLVSTGVIQGYSDDTFRPENNTTRGEFIKMLAVITTGEDVGISNSGHWARSYESVAIEKGYILKSYENLDKPVTREEIAIMVSRAMDEVPSNLEDMKSYFTDLNRVDVEIKNHIAKVAGLGIIKGYNDKSFKPERQATRAEVSTILIRILDPTEREIPVIEKAEDFIEPVFRVEHNEKYGFRFILYLDNYEEYTDDYNIKAEFISNPELNIIEVRQWMTSNYIKYELNNWRVMGESFRNNEGEITQLARKYYTTRDHIDKITIYDGMQIDIKISIKKGDVIKEYYETVYVEYIADEDFD</sequence>
<keyword evidence="1" id="KW-0677">Repeat</keyword>
<dbReference type="InterPro" id="IPR001119">
    <property type="entry name" value="SLH_dom"/>
</dbReference>
<feature type="signal peptide" evidence="2">
    <location>
        <begin position="1"/>
        <end position="22"/>
    </location>
</feature>
<feature type="chain" id="PRO_5026056895" evidence="2">
    <location>
        <begin position="23"/>
        <end position="337"/>
    </location>
</feature>
<dbReference type="AlphaFoldDB" id="A0A6I0F6G6"/>
<feature type="domain" description="SLH" evidence="3">
    <location>
        <begin position="20"/>
        <end position="83"/>
    </location>
</feature>
<dbReference type="InterPro" id="IPR051465">
    <property type="entry name" value="Cell_Envelope_Struct_Comp"/>
</dbReference>
<dbReference type="PROSITE" id="PS51272">
    <property type="entry name" value="SLH"/>
    <property type="match status" value="2"/>
</dbReference>
<dbReference type="RefSeq" id="WP_151860646.1">
    <property type="nucleotide sequence ID" value="NZ_WBZC01000016.1"/>
</dbReference>
<gene>
    <name evidence="4" type="ORF">F8154_05725</name>
</gene>
<evidence type="ECO:0000313" key="4">
    <source>
        <dbReference type="EMBL" id="KAB3535629.1"/>
    </source>
</evidence>
<reference evidence="4 5" key="1">
    <citation type="submission" date="2019-10" db="EMBL/GenBank/DDBJ databases">
        <title>Alkaliphilus serpentinus sp. nov. and Alkaliphilus pronyensis sp. nov., two novel anaerobic alkaliphilic species isolated from the serpentinized-hosted hydrothermal field of the Prony Bay (New Caledonia).</title>
        <authorList>
            <person name="Postec A."/>
        </authorList>
    </citation>
    <scope>NUCLEOTIDE SEQUENCE [LARGE SCALE GENOMIC DNA]</scope>
    <source>
        <strain evidence="4 5">LacV</strain>
    </source>
</reference>
<feature type="domain" description="SLH" evidence="3">
    <location>
        <begin position="135"/>
        <end position="198"/>
    </location>
</feature>
<proteinExistence type="predicted"/>
<keyword evidence="5" id="KW-1185">Reference proteome</keyword>
<accession>A0A6I0F6G6</accession>
<dbReference type="Proteomes" id="UP000432715">
    <property type="component" value="Unassembled WGS sequence"/>
</dbReference>
<dbReference type="Pfam" id="PF00395">
    <property type="entry name" value="SLH"/>
    <property type="match status" value="2"/>
</dbReference>
<evidence type="ECO:0000259" key="3">
    <source>
        <dbReference type="PROSITE" id="PS51272"/>
    </source>
</evidence>
<name>A0A6I0F6G6_9FIRM</name>
<evidence type="ECO:0000313" key="5">
    <source>
        <dbReference type="Proteomes" id="UP000432715"/>
    </source>
</evidence>
<dbReference type="OrthoDB" id="174569at2"/>
<dbReference type="PANTHER" id="PTHR43308">
    <property type="entry name" value="OUTER MEMBRANE PROTEIN ALPHA-RELATED"/>
    <property type="match status" value="1"/>
</dbReference>
<organism evidence="4 5">
    <name type="scientific">Alkaliphilus pronyensis</name>
    <dbReference type="NCBI Taxonomy" id="1482732"/>
    <lineage>
        <taxon>Bacteria</taxon>
        <taxon>Bacillati</taxon>
        <taxon>Bacillota</taxon>
        <taxon>Clostridia</taxon>
        <taxon>Peptostreptococcales</taxon>
        <taxon>Natronincolaceae</taxon>
        <taxon>Alkaliphilus</taxon>
    </lineage>
</organism>
<protein>
    <submittedName>
        <fullName evidence="4">S-layer homology domain-containing protein</fullName>
    </submittedName>
</protein>
<keyword evidence="2" id="KW-0732">Signal</keyword>